<dbReference type="RefSeq" id="WP_058853283.1">
    <property type="nucleotide sequence ID" value="NZ_BMMH01000008.1"/>
</dbReference>
<keyword evidence="7 8" id="KW-0503">Monooxygenase</keyword>
<keyword evidence="4 8" id="KW-0479">Metal-binding</keyword>
<dbReference type="AlphaFoldDB" id="A0A917RSR0"/>
<dbReference type="InterPro" id="IPR017972">
    <property type="entry name" value="Cyt_P450_CS"/>
</dbReference>
<dbReference type="PRINTS" id="PR00359">
    <property type="entry name" value="BP450"/>
</dbReference>
<dbReference type="Pfam" id="PF00067">
    <property type="entry name" value="p450"/>
    <property type="match status" value="1"/>
</dbReference>
<keyword evidence="6 8" id="KW-0408">Iron</keyword>
<accession>A0A917RSR0</accession>
<keyword evidence="10" id="KW-1185">Reference proteome</keyword>
<evidence type="ECO:0000256" key="1">
    <source>
        <dbReference type="ARBA" id="ARBA00001971"/>
    </source>
</evidence>
<comment type="caution">
    <text evidence="9">The sequence shown here is derived from an EMBL/GenBank/DDBJ whole genome shotgun (WGS) entry which is preliminary data.</text>
</comment>
<evidence type="ECO:0000256" key="7">
    <source>
        <dbReference type="ARBA" id="ARBA00023033"/>
    </source>
</evidence>
<protein>
    <recommendedName>
        <fullName evidence="11">Cytochrome P450</fullName>
    </recommendedName>
</protein>
<evidence type="ECO:0000256" key="2">
    <source>
        <dbReference type="ARBA" id="ARBA00010617"/>
    </source>
</evidence>
<evidence type="ECO:0000256" key="3">
    <source>
        <dbReference type="ARBA" id="ARBA00022617"/>
    </source>
</evidence>
<dbReference type="InterPro" id="IPR002397">
    <property type="entry name" value="Cyt_P450_B"/>
</dbReference>
<dbReference type="InterPro" id="IPR001128">
    <property type="entry name" value="Cyt_P450"/>
</dbReference>
<dbReference type="GO" id="GO:0006707">
    <property type="term" value="P:cholesterol catabolic process"/>
    <property type="evidence" value="ECO:0007669"/>
    <property type="project" value="TreeGrafter"/>
</dbReference>
<dbReference type="InterPro" id="IPR036396">
    <property type="entry name" value="Cyt_P450_sf"/>
</dbReference>
<dbReference type="GO" id="GO:0008395">
    <property type="term" value="F:steroid hydroxylase activity"/>
    <property type="evidence" value="ECO:0007669"/>
    <property type="project" value="TreeGrafter"/>
</dbReference>
<dbReference type="GO" id="GO:0005506">
    <property type="term" value="F:iron ion binding"/>
    <property type="evidence" value="ECO:0007669"/>
    <property type="project" value="InterPro"/>
</dbReference>
<dbReference type="SUPFAM" id="SSF48264">
    <property type="entry name" value="Cytochrome P450"/>
    <property type="match status" value="1"/>
</dbReference>
<keyword evidence="5 8" id="KW-0560">Oxidoreductase</keyword>
<keyword evidence="3 8" id="KW-0349">Heme</keyword>
<dbReference type="PANTHER" id="PTHR46696">
    <property type="entry name" value="P450, PUTATIVE (EUROFUNG)-RELATED"/>
    <property type="match status" value="1"/>
</dbReference>
<evidence type="ECO:0000256" key="8">
    <source>
        <dbReference type="RuleBase" id="RU000461"/>
    </source>
</evidence>
<dbReference type="Proteomes" id="UP000638263">
    <property type="component" value="Unassembled WGS sequence"/>
</dbReference>
<dbReference type="GO" id="GO:0020037">
    <property type="term" value="F:heme binding"/>
    <property type="evidence" value="ECO:0007669"/>
    <property type="project" value="InterPro"/>
</dbReference>
<dbReference type="GO" id="GO:0036199">
    <property type="term" value="F:cholest-4-en-3-one 26-monooxygenase activity"/>
    <property type="evidence" value="ECO:0007669"/>
    <property type="project" value="TreeGrafter"/>
</dbReference>
<dbReference type="EMBL" id="BMMH01000008">
    <property type="protein sequence ID" value="GGL22371.1"/>
    <property type="molecule type" value="Genomic_DNA"/>
</dbReference>
<name>A0A917RSR0_9NOCA</name>
<proteinExistence type="inferred from homology"/>
<dbReference type="Gene3D" id="1.10.630.10">
    <property type="entry name" value="Cytochrome P450"/>
    <property type="match status" value="1"/>
</dbReference>
<sequence>MHALPLERRPGATGMRPEAAEAIQEAGRYYFELILERRARPREDMISHLIAAEVDRDDGTKTALTDIEIAGFISPLGGAGAETVAKLVGIAAVLFADHPEQWRALRTDRSKIPAAFEEVLRYDGPVQYDLRYTLHDVQLHDRTIPQGSYVLMLLASATRDDQAFPDAGRFDIDRPHSGHNLGFGYGIHSCLGAALARLEGRIALDALLDVMPEYALDRAGLRRATVTNVAGWANVPIRVG</sequence>
<comment type="cofactor">
    <cofactor evidence="1">
        <name>heme</name>
        <dbReference type="ChEBI" id="CHEBI:30413"/>
    </cofactor>
</comment>
<evidence type="ECO:0000256" key="6">
    <source>
        <dbReference type="ARBA" id="ARBA00023004"/>
    </source>
</evidence>
<comment type="similarity">
    <text evidence="2 8">Belongs to the cytochrome P450 family.</text>
</comment>
<evidence type="ECO:0000256" key="5">
    <source>
        <dbReference type="ARBA" id="ARBA00023002"/>
    </source>
</evidence>
<evidence type="ECO:0000313" key="9">
    <source>
        <dbReference type="EMBL" id="GGL22371.1"/>
    </source>
</evidence>
<gene>
    <name evidence="9" type="ORF">GCM10011588_41710</name>
</gene>
<reference evidence="9" key="2">
    <citation type="submission" date="2020-09" db="EMBL/GenBank/DDBJ databases">
        <authorList>
            <person name="Sun Q."/>
            <person name="Zhou Y."/>
        </authorList>
    </citation>
    <scope>NUCLEOTIDE SEQUENCE</scope>
    <source>
        <strain evidence="9">CGMCC 4.3508</strain>
    </source>
</reference>
<dbReference type="PROSITE" id="PS00086">
    <property type="entry name" value="CYTOCHROME_P450"/>
    <property type="match status" value="1"/>
</dbReference>
<dbReference type="PANTHER" id="PTHR46696:SF4">
    <property type="entry name" value="BIOTIN BIOSYNTHESIS CYTOCHROME P450"/>
    <property type="match status" value="1"/>
</dbReference>
<organism evidence="9 10">
    <name type="scientific">Nocardia jinanensis</name>
    <dbReference type="NCBI Taxonomy" id="382504"/>
    <lineage>
        <taxon>Bacteria</taxon>
        <taxon>Bacillati</taxon>
        <taxon>Actinomycetota</taxon>
        <taxon>Actinomycetes</taxon>
        <taxon>Mycobacteriales</taxon>
        <taxon>Nocardiaceae</taxon>
        <taxon>Nocardia</taxon>
    </lineage>
</organism>
<evidence type="ECO:0000313" key="10">
    <source>
        <dbReference type="Proteomes" id="UP000638263"/>
    </source>
</evidence>
<evidence type="ECO:0000256" key="4">
    <source>
        <dbReference type="ARBA" id="ARBA00022723"/>
    </source>
</evidence>
<reference evidence="9" key="1">
    <citation type="journal article" date="2014" name="Int. J. Syst. Evol. Microbiol.">
        <title>Complete genome sequence of Corynebacterium casei LMG S-19264T (=DSM 44701T), isolated from a smear-ripened cheese.</title>
        <authorList>
            <consortium name="US DOE Joint Genome Institute (JGI-PGF)"/>
            <person name="Walter F."/>
            <person name="Albersmeier A."/>
            <person name="Kalinowski J."/>
            <person name="Ruckert C."/>
        </authorList>
    </citation>
    <scope>NUCLEOTIDE SEQUENCE</scope>
    <source>
        <strain evidence="9">CGMCC 4.3508</strain>
    </source>
</reference>
<evidence type="ECO:0008006" key="11">
    <source>
        <dbReference type="Google" id="ProtNLM"/>
    </source>
</evidence>